<dbReference type="AlphaFoldDB" id="A0AAP2DQR9"/>
<evidence type="ECO:0000313" key="2">
    <source>
        <dbReference type="EMBL" id="MBT1699829.1"/>
    </source>
</evidence>
<accession>A0AAP2DQR9</accession>
<organism evidence="2 3">
    <name type="scientific">Chryseosolibacter histidini</name>
    <dbReference type="NCBI Taxonomy" id="2782349"/>
    <lineage>
        <taxon>Bacteria</taxon>
        <taxon>Pseudomonadati</taxon>
        <taxon>Bacteroidota</taxon>
        <taxon>Cytophagia</taxon>
        <taxon>Cytophagales</taxon>
        <taxon>Chryseotaleaceae</taxon>
        <taxon>Chryseosolibacter</taxon>
    </lineage>
</organism>
<gene>
    <name evidence="2" type="ORF">KK083_23275</name>
</gene>
<dbReference type="Pfam" id="PF11751">
    <property type="entry name" value="PorP_SprF"/>
    <property type="match status" value="1"/>
</dbReference>
<feature type="chain" id="PRO_5042926051" evidence="1">
    <location>
        <begin position="21"/>
        <end position="316"/>
    </location>
</feature>
<protein>
    <submittedName>
        <fullName evidence="2">Type IX secretion system membrane protein PorP/SprF</fullName>
    </submittedName>
</protein>
<comment type="caution">
    <text evidence="2">The sequence shown here is derived from an EMBL/GenBank/DDBJ whole genome shotgun (WGS) entry which is preliminary data.</text>
</comment>
<keyword evidence="3" id="KW-1185">Reference proteome</keyword>
<evidence type="ECO:0000313" key="3">
    <source>
        <dbReference type="Proteomes" id="UP001319200"/>
    </source>
</evidence>
<sequence>MLKRTFYTLLIVMSGVSVQAQQDPQFTQYMLNNLYVTPAYAGVEGVTQLTAIHRSQWQGYQSSFGDGGAPTTQMVSFTAPVYKVRGGFGTYIVNDQLGPQNNLEAQAMFAYHLGIKDSKLSFGMKAGIYSVSINGTYYRYIQDGDPQIITGKESQVRPDLGFGLFYRSEKYYMGFGINHLLKSQFDFGLNEARNALENHMNFTAGYFYEVNFDLKLNPTVLVKTDFKEYSFDLGLIATLKDKMWAGLSFRQSEAANVMLGYSFLKDKALKFGYAIDVVVKDQEAKENFSHELLLSYQLPVAINSGKKVVRTPRYRH</sequence>
<name>A0AAP2DQR9_9BACT</name>
<dbReference type="Proteomes" id="UP001319200">
    <property type="component" value="Unassembled WGS sequence"/>
</dbReference>
<keyword evidence="1" id="KW-0732">Signal</keyword>
<dbReference type="RefSeq" id="WP_254168024.1">
    <property type="nucleotide sequence ID" value="NZ_JAHESF010000030.1"/>
</dbReference>
<proteinExistence type="predicted"/>
<dbReference type="NCBIfam" id="TIGR03519">
    <property type="entry name" value="T9SS_PorP_fam"/>
    <property type="match status" value="1"/>
</dbReference>
<evidence type="ECO:0000256" key="1">
    <source>
        <dbReference type="SAM" id="SignalP"/>
    </source>
</evidence>
<dbReference type="EMBL" id="JAHESF010000030">
    <property type="protein sequence ID" value="MBT1699829.1"/>
    <property type="molecule type" value="Genomic_DNA"/>
</dbReference>
<feature type="signal peptide" evidence="1">
    <location>
        <begin position="1"/>
        <end position="20"/>
    </location>
</feature>
<reference evidence="2 3" key="1">
    <citation type="submission" date="2021-05" db="EMBL/GenBank/DDBJ databases">
        <title>A Polyphasic approach of four new species of the genus Ohtaekwangia: Ohtaekwangia histidinii sp. nov., Ohtaekwangia cretensis sp. nov., Ohtaekwangia indiensis sp. nov., Ohtaekwangia reichenbachii sp. nov. from diverse environment.</title>
        <authorList>
            <person name="Octaviana S."/>
        </authorList>
    </citation>
    <scope>NUCLEOTIDE SEQUENCE [LARGE SCALE GENOMIC DNA]</scope>
    <source>
        <strain evidence="2 3">PWU4</strain>
    </source>
</reference>
<dbReference type="InterPro" id="IPR019861">
    <property type="entry name" value="PorP/SprF_Bacteroidetes"/>
</dbReference>